<evidence type="ECO:0000313" key="10">
    <source>
        <dbReference type="EMBL" id="RCK80714.1"/>
    </source>
</evidence>
<keyword evidence="3 10" id="KW-0808">Transferase</keyword>
<feature type="transmembrane region" description="Helical" evidence="8">
    <location>
        <begin position="286"/>
        <end position="310"/>
    </location>
</feature>
<dbReference type="EMBL" id="QOQW01000005">
    <property type="protein sequence ID" value="RCK80714.1"/>
    <property type="molecule type" value="Genomic_DNA"/>
</dbReference>
<feature type="transmembrane region" description="Helical" evidence="8">
    <location>
        <begin position="31"/>
        <end position="52"/>
    </location>
</feature>
<dbReference type="PANTHER" id="PTHR30576:SF10">
    <property type="entry name" value="SLL5057 PROTEIN"/>
    <property type="match status" value="1"/>
</dbReference>
<evidence type="ECO:0000256" key="3">
    <source>
        <dbReference type="ARBA" id="ARBA00022679"/>
    </source>
</evidence>
<dbReference type="GO" id="GO:0016780">
    <property type="term" value="F:phosphotransferase activity, for other substituted phosphate groups"/>
    <property type="evidence" value="ECO:0007669"/>
    <property type="project" value="TreeGrafter"/>
</dbReference>
<comment type="subcellular location">
    <subcellularLocation>
        <location evidence="1">Membrane</location>
        <topology evidence="1">Multi-pass membrane protein</topology>
    </subcellularLocation>
</comment>
<feature type="transmembrane region" description="Helical" evidence="8">
    <location>
        <begin position="109"/>
        <end position="129"/>
    </location>
</feature>
<evidence type="ECO:0000256" key="5">
    <source>
        <dbReference type="ARBA" id="ARBA00022989"/>
    </source>
</evidence>
<evidence type="ECO:0000256" key="1">
    <source>
        <dbReference type="ARBA" id="ARBA00004141"/>
    </source>
</evidence>
<keyword evidence="5 8" id="KW-1133">Transmembrane helix</keyword>
<sequence length="466" mass="52861">MTEDPASPRQPMSGAHPAGPSTAAHRRAFHWLFLLPALADTLTLALAGTLAYLLRTSSLFEVDDYLRNPRQYLLMLGVAIALWHILLAWRGGYANRLLFFRIDELQLQFNTSLILLLLLMAGTFLYRQYDYSRLILFFGWGFFVVLGSLGRQVSHRLREALHRRGWARRDVLLVGKGERRRLLATRLREHPGLGVRLRRLPASVSLVDFLAATPIDELFLFSDRVAYENIWVLRERSCNPDLVIHLVPPFGNLYLRNLSGGFFDGTVMISLDSPMARRWMLATKRAIDAVTAAVFLALLSPLLLLLAVLIKLDSPGPVLFRQRRVGLGGREFTILKFRSMFVEADPYAVTPTDRSDPRITRVGSFLRSTGLDELPQLWNVLVGEMSLVGPRPEMPFIAKGYTPLEAKRLQARPGITGLWQVYARSSHLPIHHHVEFDLYYIENMSLSLDLMILLDTIPTLILRTGI</sequence>
<gene>
    <name evidence="10" type="ORF">OZSIB_3027</name>
</gene>
<dbReference type="Pfam" id="PF02397">
    <property type="entry name" value="Bac_transf"/>
    <property type="match status" value="1"/>
</dbReference>
<dbReference type="AlphaFoldDB" id="A0A367ZRE1"/>
<keyword evidence="6 8" id="KW-0472">Membrane</keyword>
<evidence type="ECO:0000256" key="6">
    <source>
        <dbReference type="ARBA" id="ARBA00023136"/>
    </source>
</evidence>
<accession>A0A367ZRE1</accession>
<evidence type="ECO:0000256" key="4">
    <source>
        <dbReference type="ARBA" id="ARBA00022692"/>
    </source>
</evidence>
<dbReference type="InterPro" id="IPR003362">
    <property type="entry name" value="Bact_transf"/>
</dbReference>
<dbReference type="NCBIfam" id="TIGR03025">
    <property type="entry name" value="EPS_sugtrans"/>
    <property type="match status" value="1"/>
</dbReference>
<feature type="region of interest" description="Disordered" evidence="7">
    <location>
        <begin position="1"/>
        <end position="21"/>
    </location>
</feature>
<name>A0A367ZRE1_9BACT</name>
<comment type="caution">
    <text evidence="10">The sequence shown here is derived from an EMBL/GenBank/DDBJ whole genome shotgun (WGS) entry which is preliminary data.</text>
</comment>
<comment type="similarity">
    <text evidence="2">Belongs to the bacterial sugar transferase family.</text>
</comment>
<organism evidence="10 11">
    <name type="scientific">Candidatus Ozemobacter sibiricus</name>
    <dbReference type="NCBI Taxonomy" id="2268124"/>
    <lineage>
        <taxon>Bacteria</taxon>
        <taxon>Candidatus Ozemobacteria</taxon>
        <taxon>Candidatus Ozemobacterales</taxon>
        <taxon>Candidatus Ozemobacteraceae</taxon>
        <taxon>Candidatus Ozemobacter</taxon>
    </lineage>
</organism>
<evidence type="ECO:0000256" key="7">
    <source>
        <dbReference type="SAM" id="MobiDB-lite"/>
    </source>
</evidence>
<dbReference type="PANTHER" id="PTHR30576">
    <property type="entry name" value="COLANIC BIOSYNTHESIS UDP-GLUCOSE LIPID CARRIER TRANSFERASE"/>
    <property type="match status" value="1"/>
</dbReference>
<dbReference type="Proteomes" id="UP000252355">
    <property type="component" value="Unassembled WGS sequence"/>
</dbReference>
<dbReference type="InterPro" id="IPR017475">
    <property type="entry name" value="EPS_sugar_tfrase"/>
</dbReference>
<reference evidence="10 11" key="1">
    <citation type="submission" date="2018-05" db="EMBL/GenBank/DDBJ databases">
        <title>A metagenomic window into the 2 km-deep terrestrial subsurface aquifer revealed taxonomically and functionally diverse microbial community comprising novel uncultured bacterial lineages.</title>
        <authorList>
            <person name="Kadnikov V.V."/>
            <person name="Mardanov A.V."/>
            <person name="Beletsky A.V."/>
            <person name="Banks D."/>
            <person name="Pimenov N.V."/>
            <person name="Frank Y.A."/>
            <person name="Karnachuk O.V."/>
            <person name="Ravin N.V."/>
        </authorList>
    </citation>
    <scope>NUCLEOTIDE SEQUENCE [LARGE SCALE GENOMIC DNA]</scope>
    <source>
        <strain evidence="10">BY5</strain>
    </source>
</reference>
<evidence type="ECO:0000256" key="8">
    <source>
        <dbReference type="SAM" id="Phobius"/>
    </source>
</evidence>
<evidence type="ECO:0000313" key="11">
    <source>
        <dbReference type="Proteomes" id="UP000252355"/>
    </source>
</evidence>
<proteinExistence type="inferred from homology"/>
<keyword evidence="4 8" id="KW-0812">Transmembrane</keyword>
<dbReference type="GO" id="GO:0016020">
    <property type="term" value="C:membrane"/>
    <property type="evidence" value="ECO:0007669"/>
    <property type="project" value="UniProtKB-SubCell"/>
</dbReference>
<protein>
    <submittedName>
        <fullName evidence="10">Undecaprenyl-phosphate galactose phosphotransferase</fullName>
    </submittedName>
</protein>
<evidence type="ECO:0000256" key="2">
    <source>
        <dbReference type="ARBA" id="ARBA00006464"/>
    </source>
</evidence>
<feature type="transmembrane region" description="Helical" evidence="8">
    <location>
        <begin position="72"/>
        <end position="89"/>
    </location>
</feature>
<feature type="domain" description="Bacterial sugar transferase" evidence="9">
    <location>
        <begin position="284"/>
        <end position="460"/>
    </location>
</feature>
<feature type="transmembrane region" description="Helical" evidence="8">
    <location>
        <begin position="135"/>
        <end position="154"/>
    </location>
</feature>
<evidence type="ECO:0000259" key="9">
    <source>
        <dbReference type="Pfam" id="PF02397"/>
    </source>
</evidence>